<comment type="activity regulation">
    <text evidence="10">Na(+) is not transported, but it plays an essential structural role and its presence is essential for fluoride channel function.</text>
</comment>
<dbReference type="AlphaFoldDB" id="A0A1J7BL62"/>
<evidence type="ECO:0000313" key="11">
    <source>
        <dbReference type="EMBL" id="OIV39431.1"/>
    </source>
</evidence>
<keyword evidence="10" id="KW-0915">Sodium</keyword>
<evidence type="ECO:0000256" key="1">
    <source>
        <dbReference type="ARBA" id="ARBA00004651"/>
    </source>
</evidence>
<evidence type="ECO:0000256" key="4">
    <source>
        <dbReference type="ARBA" id="ARBA00022989"/>
    </source>
</evidence>
<evidence type="ECO:0000256" key="6">
    <source>
        <dbReference type="ARBA" id="ARBA00023303"/>
    </source>
</evidence>
<feature type="transmembrane region" description="Helical" evidence="10">
    <location>
        <begin position="68"/>
        <end position="91"/>
    </location>
</feature>
<dbReference type="PANTHER" id="PTHR28259">
    <property type="entry name" value="FLUORIDE EXPORT PROTEIN 1-RELATED"/>
    <property type="match status" value="1"/>
</dbReference>
<keyword evidence="10" id="KW-0479">Metal-binding</keyword>
<keyword evidence="10" id="KW-0406">Ion transport</keyword>
<feature type="transmembrane region" description="Helical" evidence="10">
    <location>
        <begin position="103"/>
        <end position="127"/>
    </location>
</feature>
<keyword evidence="3 10" id="KW-0812">Transmembrane</keyword>
<feature type="transmembrane region" description="Helical" evidence="10">
    <location>
        <begin position="36"/>
        <end position="56"/>
    </location>
</feature>
<keyword evidence="2 10" id="KW-1003">Cell membrane</keyword>
<name>A0A1J7BL62_9ACTN</name>
<comment type="similarity">
    <text evidence="7 10">Belongs to the fluoride channel Fluc/FEX (TC 1.A.43) family.</text>
</comment>
<dbReference type="HAMAP" id="MF_00454">
    <property type="entry name" value="FluC"/>
    <property type="match status" value="1"/>
</dbReference>
<evidence type="ECO:0000256" key="2">
    <source>
        <dbReference type="ARBA" id="ARBA00022475"/>
    </source>
</evidence>
<sequence length="128" mass="13265">MAGADDWVLILVGAAVGAVARYTIGAVVKSLWQTVIPWGTFTANVLAALVLGIAFQEGVAEGSENTRMHFLVATGLCGALSTWSTFAREVVTLQQQRRVKVAVWYLLLTSGAGLGASFAGAALAQALG</sequence>
<dbReference type="NCBIfam" id="TIGR00494">
    <property type="entry name" value="crcB"/>
    <property type="match status" value="1"/>
</dbReference>
<dbReference type="InterPro" id="IPR003691">
    <property type="entry name" value="FluC"/>
</dbReference>
<evidence type="ECO:0000313" key="12">
    <source>
        <dbReference type="Proteomes" id="UP000243342"/>
    </source>
</evidence>
<dbReference type="PANTHER" id="PTHR28259:SF1">
    <property type="entry name" value="FLUORIDE EXPORT PROTEIN 1-RELATED"/>
    <property type="match status" value="1"/>
</dbReference>
<dbReference type="GO" id="GO:0062054">
    <property type="term" value="F:fluoride channel activity"/>
    <property type="evidence" value="ECO:0007669"/>
    <property type="project" value="UniProtKB-UniRule"/>
</dbReference>
<gene>
    <name evidence="10" type="primary">fluC</name>
    <name evidence="10" type="synonym">crcB</name>
    <name evidence="11" type="ORF">BIV57_00915</name>
</gene>
<dbReference type="GO" id="GO:0046872">
    <property type="term" value="F:metal ion binding"/>
    <property type="evidence" value="ECO:0007669"/>
    <property type="project" value="UniProtKB-KW"/>
</dbReference>
<dbReference type="GO" id="GO:0005886">
    <property type="term" value="C:plasma membrane"/>
    <property type="evidence" value="ECO:0007669"/>
    <property type="project" value="UniProtKB-SubCell"/>
</dbReference>
<dbReference type="GO" id="GO:0140114">
    <property type="term" value="P:cellular detoxification of fluoride"/>
    <property type="evidence" value="ECO:0007669"/>
    <property type="project" value="UniProtKB-UniRule"/>
</dbReference>
<feature type="binding site" evidence="10">
    <location>
        <position position="78"/>
    </location>
    <ligand>
        <name>Na(+)</name>
        <dbReference type="ChEBI" id="CHEBI:29101"/>
        <note>structural</note>
    </ligand>
</feature>
<evidence type="ECO:0000256" key="9">
    <source>
        <dbReference type="ARBA" id="ARBA00049940"/>
    </source>
</evidence>
<keyword evidence="4 10" id="KW-1133">Transmembrane helix</keyword>
<keyword evidence="6 10" id="KW-0407">Ion channel</keyword>
<evidence type="ECO:0000256" key="7">
    <source>
        <dbReference type="ARBA" id="ARBA00035120"/>
    </source>
</evidence>
<evidence type="ECO:0000256" key="8">
    <source>
        <dbReference type="ARBA" id="ARBA00035585"/>
    </source>
</evidence>
<evidence type="ECO:0000256" key="3">
    <source>
        <dbReference type="ARBA" id="ARBA00022692"/>
    </source>
</evidence>
<dbReference type="Pfam" id="PF02537">
    <property type="entry name" value="CRCB"/>
    <property type="match status" value="1"/>
</dbReference>
<comment type="caution">
    <text evidence="11">The sequence shown here is derived from an EMBL/GenBank/DDBJ whole genome shotgun (WGS) entry which is preliminary data.</text>
</comment>
<feature type="binding site" evidence="10">
    <location>
        <position position="81"/>
    </location>
    <ligand>
        <name>Na(+)</name>
        <dbReference type="ChEBI" id="CHEBI:29101"/>
        <note>structural</note>
    </ligand>
</feature>
<accession>A0A1J7BL62</accession>
<comment type="catalytic activity">
    <reaction evidence="8">
        <text>fluoride(in) = fluoride(out)</text>
        <dbReference type="Rhea" id="RHEA:76159"/>
        <dbReference type="ChEBI" id="CHEBI:17051"/>
    </reaction>
    <physiologicalReaction direction="left-to-right" evidence="8">
        <dbReference type="Rhea" id="RHEA:76160"/>
    </physiologicalReaction>
</comment>
<proteinExistence type="inferred from homology"/>
<dbReference type="EMBL" id="MLCF01000002">
    <property type="protein sequence ID" value="OIV39431.1"/>
    <property type="molecule type" value="Genomic_DNA"/>
</dbReference>
<reference evidence="11 12" key="1">
    <citation type="submission" date="2016-10" db="EMBL/GenBank/DDBJ databases">
        <title>Genome sequence of Streptomyces gilvigriseus MUSC 26.</title>
        <authorList>
            <person name="Lee L.-H."/>
            <person name="Ser H.-L."/>
        </authorList>
    </citation>
    <scope>NUCLEOTIDE SEQUENCE [LARGE SCALE GENOMIC DNA]</scope>
    <source>
        <strain evidence="11 12">MUSC 26</strain>
    </source>
</reference>
<organism evidence="11 12">
    <name type="scientific">Mangrovactinospora gilvigrisea</name>
    <dbReference type="NCBI Taxonomy" id="1428644"/>
    <lineage>
        <taxon>Bacteria</taxon>
        <taxon>Bacillati</taxon>
        <taxon>Actinomycetota</taxon>
        <taxon>Actinomycetes</taxon>
        <taxon>Kitasatosporales</taxon>
        <taxon>Streptomycetaceae</taxon>
        <taxon>Mangrovactinospora</taxon>
    </lineage>
</organism>
<keyword evidence="12" id="KW-1185">Reference proteome</keyword>
<evidence type="ECO:0000256" key="10">
    <source>
        <dbReference type="HAMAP-Rule" id="MF_00454"/>
    </source>
</evidence>
<keyword evidence="5 10" id="KW-0472">Membrane</keyword>
<keyword evidence="10" id="KW-0813">Transport</keyword>
<comment type="function">
    <text evidence="9 10">Fluoride-specific ion channel. Important for reducing fluoride concentration in the cell, thus reducing its toxicity.</text>
</comment>
<feature type="transmembrane region" description="Helical" evidence="10">
    <location>
        <begin position="6"/>
        <end position="24"/>
    </location>
</feature>
<comment type="subcellular location">
    <subcellularLocation>
        <location evidence="1 10">Cell membrane</location>
        <topology evidence="1 10">Multi-pass membrane protein</topology>
    </subcellularLocation>
</comment>
<protein>
    <recommendedName>
        <fullName evidence="10">Fluoride-specific ion channel FluC</fullName>
    </recommendedName>
</protein>
<dbReference type="RefSeq" id="WP_071654634.1">
    <property type="nucleotide sequence ID" value="NZ_MLCF01000002.1"/>
</dbReference>
<dbReference type="Proteomes" id="UP000243342">
    <property type="component" value="Unassembled WGS sequence"/>
</dbReference>
<dbReference type="STRING" id="1428644.BIV57_00915"/>
<dbReference type="OrthoDB" id="5148600at2"/>
<evidence type="ECO:0000256" key="5">
    <source>
        <dbReference type="ARBA" id="ARBA00023136"/>
    </source>
</evidence>